<reference evidence="7 8" key="1">
    <citation type="journal article" date="2013" name="PLoS ONE">
        <title>Predicting the Proteins of Angomonas deanei, Strigomonas culicis and Their Respective Endosymbionts Reveals New Aspects of the Trypanosomatidae Family.</title>
        <authorList>
            <person name="Motta M.C."/>
            <person name="Martins A.C."/>
            <person name="de Souza S.S."/>
            <person name="Catta-Preta C.M."/>
            <person name="Silva R."/>
            <person name="Klein C.C."/>
            <person name="de Almeida L.G."/>
            <person name="de Lima Cunha O."/>
            <person name="Ciapina L.P."/>
            <person name="Brocchi M."/>
            <person name="Colabardini A.C."/>
            <person name="de Araujo Lima B."/>
            <person name="Machado C.R."/>
            <person name="de Almeida Soares C.M."/>
            <person name="Probst C.M."/>
            <person name="de Menezes C.B."/>
            <person name="Thompson C.E."/>
            <person name="Bartholomeu D.C."/>
            <person name="Gradia D.F."/>
            <person name="Pavoni D.P."/>
            <person name="Grisard E.C."/>
            <person name="Fantinatti-Garboggini F."/>
            <person name="Marchini F.K."/>
            <person name="Rodrigues-Luiz G.F."/>
            <person name="Wagner G."/>
            <person name="Goldman G.H."/>
            <person name="Fietto J.L."/>
            <person name="Elias M.C."/>
            <person name="Goldman M.H."/>
            <person name="Sagot M.F."/>
            <person name="Pereira M."/>
            <person name="Stoco P.H."/>
            <person name="de Mendonca-Neto R.P."/>
            <person name="Teixeira S.M."/>
            <person name="Maciel T.E."/>
            <person name="de Oliveira Mendes T.A."/>
            <person name="Urmenyi T.P."/>
            <person name="de Souza W."/>
            <person name="Schenkman S."/>
            <person name="de Vasconcelos A.T."/>
        </authorList>
    </citation>
    <scope>NUCLEOTIDE SEQUENCE [LARGE SCALE GENOMIC DNA]</scope>
</reference>
<comment type="subcellular location">
    <subcellularLocation>
        <location evidence="1 5">Membrane</location>
        <topology evidence="1 5">Multi-pass membrane protein</topology>
    </subcellularLocation>
</comment>
<dbReference type="EMBL" id="ATMH01002606">
    <property type="protein sequence ID" value="EPY32860.1"/>
    <property type="molecule type" value="Genomic_DNA"/>
</dbReference>
<organism evidence="7 8">
    <name type="scientific">Strigomonas culicis</name>
    <dbReference type="NCBI Taxonomy" id="28005"/>
    <lineage>
        <taxon>Eukaryota</taxon>
        <taxon>Discoba</taxon>
        <taxon>Euglenozoa</taxon>
        <taxon>Kinetoplastea</taxon>
        <taxon>Metakinetoplastina</taxon>
        <taxon>Trypanosomatida</taxon>
        <taxon>Trypanosomatidae</taxon>
        <taxon>Strigomonadinae</taxon>
        <taxon>Strigomonas</taxon>
    </lineage>
</organism>
<dbReference type="Proteomes" id="UP000015354">
    <property type="component" value="Unassembled WGS sequence"/>
</dbReference>
<gene>
    <name evidence="7" type="ORF">STCU_02606</name>
</gene>
<comment type="similarity">
    <text evidence="5">Belongs to the PRA1 family.</text>
</comment>
<evidence type="ECO:0000313" key="8">
    <source>
        <dbReference type="Proteomes" id="UP000015354"/>
    </source>
</evidence>
<dbReference type="GO" id="GO:0016020">
    <property type="term" value="C:membrane"/>
    <property type="evidence" value="ECO:0007669"/>
    <property type="project" value="UniProtKB-SubCell"/>
</dbReference>
<feature type="region of interest" description="Disordered" evidence="6">
    <location>
        <begin position="1"/>
        <end position="30"/>
    </location>
</feature>
<keyword evidence="3 5" id="KW-1133">Transmembrane helix</keyword>
<keyword evidence="8" id="KW-1185">Reference proteome</keyword>
<evidence type="ECO:0000256" key="1">
    <source>
        <dbReference type="ARBA" id="ARBA00004141"/>
    </source>
</evidence>
<comment type="caution">
    <text evidence="7">The sequence shown here is derived from an EMBL/GenBank/DDBJ whole genome shotgun (WGS) entry which is preliminary data.</text>
</comment>
<dbReference type="AlphaFoldDB" id="S9WA75"/>
<feature type="transmembrane region" description="Helical" evidence="5">
    <location>
        <begin position="180"/>
        <end position="199"/>
    </location>
</feature>
<sequence>MQFVDSGFPSPNTAGAGGGYQANNSNMHSPAPPQNQIPSYFSVFAPENSHQSLVEKSKMVYTITRRNITVLFASVRPWDEFFDRHAFCYPAGLSDVLGRLSRNGNYFYSNYLILSLLCSILVLLQNLNFLVCMLICAMLTMFVRSRGAALQAAAAAAAADGEVAPSGGSAPIFVLFKKEWSASQCYVVIVVFGLLSFYICGGSSIMFWLLLTTFGVSSIHMVLRRPSEHSDFQNHNNSNNNNMLYQYA</sequence>
<evidence type="ECO:0000256" key="3">
    <source>
        <dbReference type="ARBA" id="ARBA00022989"/>
    </source>
</evidence>
<dbReference type="OrthoDB" id="63113at2759"/>
<evidence type="ECO:0000256" key="6">
    <source>
        <dbReference type="SAM" id="MobiDB-lite"/>
    </source>
</evidence>
<dbReference type="GO" id="GO:0005794">
    <property type="term" value="C:Golgi apparatus"/>
    <property type="evidence" value="ECO:0007669"/>
    <property type="project" value="TreeGrafter"/>
</dbReference>
<protein>
    <recommendedName>
        <fullName evidence="5">PRA1 family protein</fullName>
    </recommendedName>
</protein>
<name>S9WA75_9TRYP</name>
<dbReference type="PANTHER" id="PTHR19317">
    <property type="entry name" value="PRENYLATED RAB ACCEPTOR 1-RELATED"/>
    <property type="match status" value="1"/>
</dbReference>
<dbReference type="InterPro" id="IPR004895">
    <property type="entry name" value="Prenylated_rab_accept_PRA1"/>
</dbReference>
<evidence type="ECO:0000313" key="7">
    <source>
        <dbReference type="EMBL" id="EPY32860.1"/>
    </source>
</evidence>
<feature type="transmembrane region" description="Helical" evidence="5">
    <location>
        <begin position="111"/>
        <end position="136"/>
    </location>
</feature>
<evidence type="ECO:0000256" key="2">
    <source>
        <dbReference type="ARBA" id="ARBA00022692"/>
    </source>
</evidence>
<evidence type="ECO:0000256" key="5">
    <source>
        <dbReference type="RuleBase" id="RU363107"/>
    </source>
</evidence>
<evidence type="ECO:0000256" key="4">
    <source>
        <dbReference type="ARBA" id="ARBA00023136"/>
    </source>
</evidence>
<dbReference type="PANTHER" id="PTHR19317:SF47">
    <property type="entry name" value="PRA1 FAMILY PROTEIN"/>
    <property type="match status" value="1"/>
</dbReference>
<keyword evidence="4 5" id="KW-0472">Membrane</keyword>
<dbReference type="Pfam" id="PF03208">
    <property type="entry name" value="PRA1"/>
    <property type="match status" value="1"/>
</dbReference>
<accession>S9WA75</accession>
<keyword evidence="2 5" id="KW-0812">Transmembrane</keyword>
<proteinExistence type="inferred from homology"/>